<dbReference type="NCBIfam" id="NF006775">
    <property type="entry name" value="PRK09290.2-5"/>
    <property type="match status" value="1"/>
</dbReference>
<feature type="binding site" evidence="8">
    <location>
        <position position="296"/>
    </location>
    <ligand>
        <name>allantoate</name>
        <dbReference type="ChEBI" id="CHEBI:17536"/>
    </ligand>
</feature>
<dbReference type="InterPro" id="IPR036264">
    <property type="entry name" value="Bact_exopeptidase_dim_dom"/>
</dbReference>
<protein>
    <submittedName>
        <fullName evidence="10">Zn-dependent hydrolase</fullName>
    </submittedName>
</protein>
<dbReference type="GO" id="GO:0046872">
    <property type="term" value="F:metal ion binding"/>
    <property type="evidence" value="ECO:0007669"/>
    <property type="project" value="UniProtKB-KW"/>
</dbReference>
<dbReference type="EMBL" id="LWHQ01000022">
    <property type="protein sequence ID" value="OAS24680.1"/>
    <property type="molecule type" value="Genomic_DNA"/>
</dbReference>
<evidence type="ECO:0000256" key="2">
    <source>
        <dbReference type="ARBA" id="ARBA00006153"/>
    </source>
</evidence>
<keyword evidence="7" id="KW-0862">Zinc</keyword>
<dbReference type="GO" id="GO:0016813">
    <property type="term" value="F:hydrolase activity, acting on carbon-nitrogen (but not peptide) bonds, in linear amidines"/>
    <property type="evidence" value="ECO:0007669"/>
    <property type="project" value="InterPro"/>
</dbReference>
<dbReference type="Pfam" id="PF01546">
    <property type="entry name" value="Peptidase_M20"/>
    <property type="match status" value="1"/>
</dbReference>
<dbReference type="InterPro" id="IPR011650">
    <property type="entry name" value="Peptidase_M20_dimer"/>
</dbReference>
<gene>
    <name evidence="10" type="ORF">A5481_13175</name>
</gene>
<feature type="domain" description="Peptidase M20 dimerisation" evidence="9">
    <location>
        <begin position="220"/>
        <end position="319"/>
    </location>
</feature>
<feature type="binding site" evidence="7">
    <location>
        <position position="102"/>
    </location>
    <ligand>
        <name>Zn(2+)</name>
        <dbReference type="ChEBI" id="CHEBI:29105"/>
        <label>2</label>
    </ligand>
</feature>
<comment type="cofactor">
    <cofactor evidence="1">
        <name>Mn(2+)</name>
        <dbReference type="ChEBI" id="CHEBI:29035"/>
    </cofactor>
</comment>
<dbReference type="PANTHER" id="PTHR32494:SF19">
    <property type="entry name" value="ALLANTOATE DEIMINASE-RELATED"/>
    <property type="match status" value="1"/>
</dbReference>
<name>A0A179SDW6_9HYPH</name>
<dbReference type="STRING" id="427683.A5481_13175"/>
<comment type="similarity">
    <text evidence="2">Belongs to the peptidase M20 family.</text>
</comment>
<feature type="binding site" evidence="7">
    <location>
        <position position="390"/>
    </location>
    <ligand>
        <name>Zn(2+)</name>
        <dbReference type="ChEBI" id="CHEBI:29105"/>
        <label>2</label>
    </ligand>
</feature>
<feature type="binding site" evidence="7">
    <location>
        <position position="102"/>
    </location>
    <ligand>
        <name>Zn(2+)</name>
        <dbReference type="ChEBI" id="CHEBI:29105"/>
        <label>1</label>
    </ligand>
</feature>
<feature type="binding site" evidence="7">
    <location>
        <position position="135"/>
    </location>
    <ligand>
        <name>Zn(2+)</name>
        <dbReference type="ChEBI" id="CHEBI:29105"/>
        <label>2</label>
    </ligand>
</feature>
<proteinExistence type="inferred from homology"/>
<evidence type="ECO:0000313" key="10">
    <source>
        <dbReference type="EMBL" id="OAS24680.1"/>
    </source>
</evidence>
<dbReference type="PANTHER" id="PTHR32494">
    <property type="entry name" value="ALLANTOATE DEIMINASE-RELATED"/>
    <property type="match status" value="1"/>
</dbReference>
<sequence length="420" mass="43121">MTDATTDAMTEPTPRLGARVMALIDDLAHHTDEPGRLTRLYLSPAHRATADAVLGLMRAAGMTARIDAAGSVVGRIEGREPGLPALVLGSHIDSVVDAGRYDGPLGVAAGLVVAEELRGASLPFAIEVVAFGDEENVRFPTSLSTSKAWAGQYRSEWLDGCDAAGTPLREALAAFGGDPAGIPALARRPGEIAGYLEIHIEQGPALEAAVQPVGVVSGIVGLTRARCTVTGEANHAGTVPMGMRRDALAAAAEMALAVERLGEGVAGAVATVGSLTVVPGAVNVIAGRVDFSLDVRAPEDAARRGLFEAIEAACRAVARRRGVGFSCETFMDNPAVALDPGLQAALDRAARRLGHAPLLLPSGATHDAVAMAALGPSAMLFVRCRGGISHNPAESITLEDADAATRVLLGTVRDLAGLPD</sequence>
<dbReference type="Gene3D" id="3.30.70.360">
    <property type="match status" value="1"/>
</dbReference>
<dbReference type="Proteomes" id="UP000078316">
    <property type="component" value="Unassembled WGS sequence"/>
</dbReference>
<dbReference type="InterPro" id="IPR002933">
    <property type="entry name" value="Peptidase_M20"/>
</dbReference>
<dbReference type="SUPFAM" id="SSF53187">
    <property type="entry name" value="Zn-dependent exopeptidases"/>
    <property type="match status" value="1"/>
</dbReference>
<dbReference type="RefSeq" id="WP_048432042.1">
    <property type="nucleotide sequence ID" value="NZ_LWHQ01000022.1"/>
</dbReference>
<feature type="binding site" evidence="8">
    <location>
        <position position="283"/>
    </location>
    <ligand>
        <name>allantoate</name>
        <dbReference type="ChEBI" id="CHEBI:17536"/>
    </ligand>
</feature>
<dbReference type="Pfam" id="PF07687">
    <property type="entry name" value="M20_dimer"/>
    <property type="match status" value="1"/>
</dbReference>
<keyword evidence="6" id="KW-0464">Manganese</keyword>
<evidence type="ECO:0000256" key="1">
    <source>
        <dbReference type="ARBA" id="ARBA00001936"/>
    </source>
</evidence>
<feature type="binding site" evidence="7">
    <location>
        <position position="91"/>
    </location>
    <ligand>
        <name>Zn(2+)</name>
        <dbReference type="ChEBI" id="CHEBI:29105"/>
        <label>1</label>
    </ligand>
</feature>
<evidence type="ECO:0000256" key="7">
    <source>
        <dbReference type="PIRSR" id="PIRSR001235-1"/>
    </source>
</evidence>
<dbReference type="SUPFAM" id="SSF55031">
    <property type="entry name" value="Bacterial exopeptidase dimerisation domain"/>
    <property type="match status" value="1"/>
</dbReference>
<evidence type="ECO:0000256" key="4">
    <source>
        <dbReference type="ARBA" id="ARBA00022723"/>
    </source>
</evidence>
<evidence type="ECO:0000313" key="11">
    <source>
        <dbReference type="Proteomes" id="UP000078316"/>
    </source>
</evidence>
<comment type="cofactor">
    <cofactor evidence="7">
        <name>Zn(2+)</name>
        <dbReference type="ChEBI" id="CHEBI:29105"/>
    </cofactor>
    <text evidence="7">Binds 2 Zn(2+) ions per subunit.</text>
</comment>
<dbReference type="OrthoDB" id="9808195at2"/>
<dbReference type="PIRSF" id="PIRSF001235">
    <property type="entry name" value="Amidase_carbamoylase"/>
    <property type="match status" value="1"/>
</dbReference>
<evidence type="ECO:0000259" key="9">
    <source>
        <dbReference type="Pfam" id="PF07687"/>
    </source>
</evidence>
<feature type="binding site" evidence="7">
    <location>
        <position position="199"/>
    </location>
    <ligand>
        <name>Zn(2+)</name>
        <dbReference type="ChEBI" id="CHEBI:29105"/>
        <label>1</label>
    </ligand>
</feature>
<dbReference type="Gene3D" id="3.40.630.10">
    <property type="entry name" value="Zn peptidases"/>
    <property type="match status" value="1"/>
</dbReference>
<dbReference type="CDD" id="cd03884">
    <property type="entry name" value="M20_bAS"/>
    <property type="match status" value="1"/>
</dbReference>
<feature type="binding site" evidence="8">
    <location>
        <position position="224"/>
    </location>
    <ligand>
        <name>allantoate</name>
        <dbReference type="ChEBI" id="CHEBI:17536"/>
    </ligand>
</feature>
<comment type="subunit">
    <text evidence="3">Homodimer.</text>
</comment>
<keyword evidence="4 7" id="KW-0479">Metal-binding</keyword>
<reference evidence="10 11" key="1">
    <citation type="submission" date="2016-04" db="EMBL/GenBank/DDBJ databases">
        <authorList>
            <person name="Evans L.H."/>
            <person name="Alamgir A."/>
            <person name="Owens N."/>
            <person name="Weber N.D."/>
            <person name="Virtaneva K."/>
            <person name="Barbian K."/>
            <person name="Babar A."/>
            <person name="Rosenke K."/>
        </authorList>
    </citation>
    <scope>NUCLEOTIDE SEQUENCE [LARGE SCALE GENOMIC DNA]</scope>
    <source>
        <strain evidence="10 11">PMB02</strain>
    </source>
</reference>
<evidence type="ECO:0000256" key="8">
    <source>
        <dbReference type="PIRSR" id="PIRSR001235-2"/>
    </source>
</evidence>
<evidence type="ECO:0000256" key="3">
    <source>
        <dbReference type="ARBA" id="ARBA00011738"/>
    </source>
</evidence>
<keyword evidence="5 10" id="KW-0378">Hydrolase</keyword>
<organism evidence="10 11">
    <name type="scientific">Methylobacterium platani</name>
    <dbReference type="NCBI Taxonomy" id="427683"/>
    <lineage>
        <taxon>Bacteria</taxon>
        <taxon>Pseudomonadati</taxon>
        <taxon>Pseudomonadota</taxon>
        <taxon>Alphaproteobacteria</taxon>
        <taxon>Hyphomicrobiales</taxon>
        <taxon>Methylobacteriaceae</taxon>
        <taxon>Methylobacterium</taxon>
    </lineage>
</organism>
<dbReference type="NCBIfam" id="TIGR01879">
    <property type="entry name" value="hydantase"/>
    <property type="match status" value="1"/>
</dbReference>
<dbReference type="InterPro" id="IPR010158">
    <property type="entry name" value="Amidase_Cbmase"/>
</dbReference>
<accession>A0A179SDW6</accession>
<evidence type="ECO:0000256" key="6">
    <source>
        <dbReference type="ARBA" id="ARBA00023211"/>
    </source>
</evidence>
<dbReference type="AlphaFoldDB" id="A0A179SDW6"/>
<evidence type="ECO:0000256" key="5">
    <source>
        <dbReference type="ARBA" id="ARBA00022801"/>
    </source>
</evidence>
<comment type="caution">
    <text evidence="10">The sequence shown here is derived from an EMBL/GenBank/DDBJ whole genome shotgun (WGS) entry which is preliminary data.</text>
</comment>